<accession>W6RAX8</accession>
<dbReference type="PATRIC" id="fig|348824.6.peg.200"/>
<gene>
    <name evidence="3" type="ORF">LPU83_0194</name>
</gene>
<dbReference type="EMBL" id="HG916852">
    <property type="protein sequence ID" value="CDM55878.1"/>
    <property type="molecule type" value="Genomic_DNA"/>
</dbReference>
<dbReference type="HOGENOM" id="CLU_1264935_0_0_5"/>
<dbReference type="GO" id="GO:0015074">
    <property type="term" value="P:DNA integration"/>
    <property type="evidence" value="ECO:0007669"/>
    <property type="project" value="InterPro"/>
</dbReference>
<evidence type="ECO:0000256" key="1">
    <source>
        <dbReference type="ARBA" id="ARBA00023172"/>
    </source>
</evidence>
<protein>
    <submittedName>
        <fullName evidence="3">Recombinase protein, phage integrase family</fullName>
    </submittedName>
</protein>
<dbReference type="Gene3D" id="1.10.443.10">
    <property type="entry name" value="Intergrase catalytic core"/>
    <property type="match status" value="1"/>
</dbReference>
<dbReference type="AlphaFoldDB" id="W6RAX8"/>
<evidence type="ECO:0000313" key="4">
    <source>
        <dbReference type="Proteomes" id="UP000019443"/>
    </source>
</evidence>
<dbReference type="GO" id="GO:0003677">
    <property type="term" value="F:DNA binding"/>
    <property type="evidence" value="ECO:0007669"/>
    <property type="project" value="InterPro"/>
</dbReference>
<keyword evidence="4" id="KW-1185">Reference proteome</keyword>
<name>W6RAX8_9HYPH</name>
<keyword evidence="1" id="KW-0233">DNA recombination</keyword>
<organism evidence="3 4">
    <name type="scientific">Rhizobium favelukesii</name>
    <dbReference type="NCBI Taxonomy" id="348824"/>
    <lineage>
        <taxon>Bacteria</taxon>
        <taxon>Pseudomonadati</taxon>
        <taxon>Pseudomonadota</taxon>
        <taxon>Alphaproteobacteria</taxon>
        <taxon>Hyphomicrobiales</taxon>
        <taxon>Rhizobiaceae</taxon>
        <taxon>Rhizobium/Agrobacterium group</taxon>
        <taxon>Rhizobium</taxon>
    </lineage>
</organism>
<dbReference type="KEGG" id="rhl:LPU83_0194"/>
<reference evidence="3" key="1">
    <citation type="submission" date="2013-11" db="EMBL/GenBank/DDBJ databases">
        <title>Draft genome sequence of the broad-host-range Rhizobium sp. LPU83 strain, a member of the low-genetic diversity Oregon-like Rhizobium sp. group.</title>
        <authorList>
            <person name="Wibberg D."/>
            <person name="Puehler A."/>
            <person name="Schlueter A."/>
        </authorList>
    </citation>
    <scope>NUCLEOTIDE SEQUENCE [LARGE SCALE GENOMIC DNA]</scope>
    <source>
        <strain evidence="3">LPU83</strain>
    </source>
</reference>
<dbReference type="eggNOG" id="COG0582">
    <property type="taxonomic scope" value="Bacteria"/>
</dbReference>
<dbReference type="Proteomes" id="UP000019443">
    <property type="component" value="Chromosome"/>
</dbReference>
<dbReference type="Pfam" id="PF00589">
    <property type="entry name" value="Phage_integrase"/>
    <property type="match status" value="1"/>
</dbReference>
<dbReference type="InterPro" id="IPR011010">
    <property type="entry name" value="DNA_brk_join_enz"/>
</dbReference>
<dbReference type="InterPro" id="IPR013762">
    <property type="entry name" value="Integrase-like_cat_sf"/>
</dbReference>
<dbReference type="InterPro" id="IPR002104">
    <property type="entry name" value="Integrase_catalytic"/>
</dbReference>
<evidence type="ECO:0000313" key="3">
    <source>
        <dbReference type="EMBL" id="CDM55878.1"/>
    </source>
</evidence>
<dbReference type="GO" id="GO:0006310">
    <property type="term" value="P:DNA recombination"/>
    <property type="evidence" value="ECO:0007669"/>
    <property type="project" value="UniProtKB-KW"/>
</dbReference>
<dbReference type="PROSITE" id="PS51898">
    <property type="entry name" value="TYR_RECOMBINASE"/>
    <property type="match status" value="1"/>
</dbReference>
<proteinExistence type="predicted"/>
<dbReference type="SUPFAM" id="SSF56349">
    <property type="entry name" value="DNA breaking-rejoining enzymes"/>
    <property type="match status" value="1"/>
</dbReference>
<evidence type="ECO:0000259" key="2">
    <source>
        <dbReference type="PROSITE" id="PS51898"/>
    </source>
</evidence>
<feature type="domain" description="Tyr recombinase" evidence="2">
    <location>
        <begin position="1"/>
        <end position="179"/>
    </location>
</feature>
<sequence>MKSLSGRQSRTRPDFAKRWVPWLCVYTGARVGELVQLRKEDFAQDASTGAWIMTLTPEAGTVKGKEFREVPLHAHLIEMGFMEFVDKAQSGYLFMTIKPGKSFPGVWQSKKNRLAEFAREYVKDPNVAPNHGWRHTFKSLGFEAGVQEKVLDAICGHAPASIGRAYGSVSLKTKVDAVGLFPRFKLEDREQAPLGQA</sequence>